<feature type="transmembrane region" description="Helical" evidence="7">
    <location>
        <begin position="243"/>
        <end position="265"/>
    </location>
</feature>
<dbReference type="Pfam" id="PF02405">
    <property type="entry name" value="MlaE"/>
    <property type="match status" value="1"/>
</dbReference>
<name>A0A6C2YLL2_9BACT</name>
<evidence type="ECO:0000256" key="2">
    <source>
        <dbReference type="ARBA" id="ARBA00007556"/>
    </source>
</evidence>
<evidence type="ECO:0000256" key="7">
    <source>
        <dbReference type="RuleBase" id="RU362044"/>
    </source>
</evidence>
<evidence type="ECO:0008006" key="10">
    <source>
        <dbReference type="Google" id="ProtNLM"/>
    </source>
</evidence>
<dbReference type="EMBL" id="LR593887">
    <property type="protein sequence ID" value="VTS01466.1"/>
    <property type="molecule type" value="Genomic_DNA"/>
</dbReference>
<keyword evidence="3" id="KW-0813">Transport</keyword>
<comment type="similarity">
    <text evidence="2 7">Belongs to the MlaE permease family.</text>
</comment>
<feature type="transmembrane region" description="Helical" evidence="7">
    <location>
        <begin position="52"/>
        <end position="77"/>
    </location>
</feature>
<protein>
    <recommendedName>
        <fullName evidence="10">ABC transporter permease</fullName>
    </recommendedName>
</protein>
<dbReference type="RefSeq" id="WP_162657634.1">
    <property type="nucleotide sequence ID" value="NZ_LR593887.1"/>
</dbReference>
<dbReference type="KEGG" id="tim:GMBLW1_15000"/>
<reference evidence="8" key="1">
    <citation type="submission" date="2019-04" db="EMBL/GenBank/DDBJ databases">
        <authorList>
            <consortium name="Science for Life Laboratories"/>
        </authorList>
    </citation>
    <scope>NUCLEOTIDE SEQUENCE</scope>
    <source>
        <strain evidence="8">MBLW1</strain>
    </source>
</reference>
<evidence type="ECO:0000256" key="1">
    <source>
        <dbReference type="ARBA" id="ARBA00004141"/>
    </source>
</evidence>
<dbReference type="InterPro" id="IPR003453">
    <property type="entry name" value="ABC_MlaE_roteobac"/>
</dbReference>
<evidence type="ECO:0000313" key="8">
    <source>
        <dbReference type="EMBL" id="VIP02460.1"/>
    </source>
</evidence>
<keyword evidence="6 7" id="KW-0472">Membrane</keyword>
<evidence type="ECO:0000256" key="4">
    <source>
        <dbReference type="ARBA" id="ARBA00022692"/>
    </source>
</evidence>
<gene>
    <name evidence="8" type="ORF">GMBLW1_15000</name>
</gene>
<dbReference type="PANTHER" id="PTHR30188">
    <property type="entry name" value="ABC TRANSPORTER PERMEASE PROTEIN-RELATED"/>
    <property type="match status" value="1"/>
</dbReference>
<keyword evidence="4 7" id="KW-0812">Transmembrane</keyword>
<dbReference type="GO" id="GO:0005548">
    <property type="term" value="F:phospholipid transporter activity"/>
    <property type="evidence" value="ECO:0007669"/>
    <property type="project" value="TreeGrafter"/>
</dbReference>
<dbReference type="Proteomes" id="UP000464378">
    <property type="component" value="Chromosome"/>
</dbReference>
<dbReference type="AlphaFoldDB" id="A0A6C2YLL2"/>
<comment type="subcellular location">
    <subcellularLocation>
        <location evidence="1">Membrane</location>
        <topology evidence="1">Multi-pass membrane protein</topology>
    </subcellularLocation>
</comment>
<evidence type="ECO:0000256" key="3">
    <source>
        <dbReference type="ARBA" id="ARBA00022448"/>
    </source>
</evidence>
<dbReference type="FunCoup" id="A0A6C2YLL2">
    <property type="interactions" value="381"/>
</dbReference>
<organism evidence="8">
    <name type="scientific">Tuwongella immobilis</name>
    <dbReference type="NCBI Taxonomy" id="692036"/>
    <lineage>
        <taxon>Bacteria</taxon>
        <taxon>Pseudomonadati</taxon>
        <taxon>Planctomycetota</taxon>
        <taxon>Planctomycetia</taxon>
        <taxon>Gemmatales</taxon>
        <taxon>Gemmataceae</taxon>
        <taxon>Tuwongella</taxon>
    </lineage>
</organism>
<feature type="transmembrane region" description="Helical" evidence="7">
    <location>
        <begin position="21"/>
        <end position="40"/>
    </location>
</feature>
<evidence type="ECO:0000256" key="6">
    <source>
        <dbReference type="ARBA" id="ARBA00023136"/>
    </source>
</evidence>
<feature type="transmembrane region" description="Helical" evidence="7">
    <location>
        <begin position="203"/>
        <end position="222"/>
    </location>
</feature>
<dbReference type="InterPro" id="IPR030802">
    <property type="entry name" value="Permease_MalE"/>
</dbReference>
<sequence length="271" mass="29180">MSRSQSTEPGKAKAPGVIFRMIIGLGDWTQFALQSILGIVTGQVPRRELIPIGFAIGYQSAMVVALSGLFIGLVLAVQSYSQFKALGLESSLGAVINLSVVRELGPVLTATMLAGRVGSAIAAELATMRVTEQIDALACLGVNPIYFLVSPRLLACIFLIPLLTILANFFGVCGGALICLYVFEIEPFHYWENTRDRVGLYDLFSGLVKPFFFGAAIAWISCHRGFRSGNGAVGVGRAATEAFVWSFLAILVLDFFLVLVLNNILDPRLEG</sequence>
<dbReference type="EMBL" id="LR586016">
    <property type="protein sequence ID" value="VIP02460.1"/>
    <property type="molecule type" value="Genomic_DNA"/>
</dbReference>
<keyword evidence="9" id="KW-1185">Reference proteome</keyword>
<feature type="transmembrane region" description="Helical" evidence="7">
    <location>
        <begin position="153"/>
        <end position="183"/>
    </location>
</feature>
<proteinExistence type="inferred from homology"/>
<dbReference type="GO" id="GO:0043190">
    <property type="term" value="C:ATP-binding cassette (ABC) transporter complex"/>
    <property type="evidence" value="ECO:0007669"/>
    <property type="project" value="InterPro"/>
</dbReference>
<dbReference type="NCBIfam" id="TIGR00056">
    <property type="entry name" value="MlaE family lipid ABC transporter permease subunit"/>
    <property type="match status" value="1"/>
</dbReference>
<dbReference type="InParanoid" id="A0A6C2YLL2"/>
<evidence type="ECO:0000256" key="5">
    <source>
        <dbReference type="ARBA" id="ARBA00022989"/>
    </source>
</evidence>
<keyword evidence="5 7" id="KW-1133">Transmembrane helix</keyword>
<evidence type="ECO:0000313" key="9">
    <source>
        <dbReference type="Proteomes" id="UP000464378"/>
    </source>
</evidence>
<dbReference type="PANTHER" id="PTHR30188:SF4">
    <property type="entry name" value="PROTEIN TRIGALACTOSYLDIACYLGLYCEROL 1, CHLOROPLASTIC"/>
    <property type="match status" value="1"/>
</dbReference>
<accession>A0A6C2YLL2</accession>